<proteinExistence type="predicted"/>
<dbReference type="Proteomes" id="UP001489004">
    <property type="component" value="Unassembled WGS sequence"/>
</dbReference>
<keyword evidence="1" id="KW-0175">Coiled coil</keyword>
<sequence length="442" mass="49439">MIRGQSLSQPASGAEDQQRFCIRPAEASFHHTFAEIAGRPVLVKRAKSEEYANHEAEIVAVAHAYQHWETEGLKGCPVPLLHHHISLEVDATRLDLLFFDDAGEQLTDRDLRDPAVFEYCFRIARALRKAGLVNADIKRGHLRRDKQGRIRLIDWDFAIRIGVVHPVLAKANIPSGSASSMTVTCKPDGFCRTAPSAKGFQAHERAARLDPLICPVSPALWAHGSTRFDYVWPDKEWPAAGGDLIVETVFTRSAKQIANKVSEIERDLISLDAADRDPAEALHPLRLLDRHIWAALYMISCDDLRGKAASEYMADVYWALPRCRLLALRGDLLWLVSCDDRELRSEWGRKDATRGHLEIEDRLAALERGKEDLKRDLKSGQVALERGKEDLKRGKAELAELMSETTAMLALLQQQQQQEQTKPVEKTSVPPTGGSGCLDEPT</sequence>
<organism evidence="3 4">
    <name type="scientific">[Myrmecia] bisecta</name>
    <dbReference type="NCBI Taxonomy" id="41462"/>
    <lineage>
        <taxon>Eukaryota</taxon>
        <taxon>Viridiplantae</taxon>
        <taxon>Chlorophyta</taxon>
        <taxon>core chlorophytes</taxon>
        <taxon>Trebouxiophyceae</taxon>
        <taxon>Trebouxiales</taxon>
        <taxon>Trebouxiaceae</taxon>
        <taxon>Myrmecia</taxon>
    </lineage>
</organism>
<dbReference type="InterPro" id="IPR011009">
    <property type="entry name" value="Kinase-like_dom_sf"/>
</dbReference>
<evidence type="ECO:0000256" key="2">
    <source>
        <dbReference type="SAM" id="MobiDB-lite"/>
    </source>
</evidence>
<evidence type="ECO:0000313" key="4">
    <source>
        <dbReference type="Proteomes" id="UP001489004"/>
    </source>
</evidence>
<evidence type="ECO:0000313" key="3">
    <source>
        <dbReference type="EMBL" id="KAK9824166.1"/>
    </source>
</evidence>
<feature type="coiled-coil region" evidence="1">
    <location>
        <begin position="356"/>
        <end position="404"/>
    </location>
</feature>
<name>A0AAW1QSN4_9CHLO</name>
<dbReference type="SUPFAM" id="SSF56112">
    <property type="entry name" value="Protein kinase-like (PK-like)"/>
    <property type="match status" value="1"/>
</dbReference>
<accession>A0AAW1QSN4</accession>
<comment type="caution">
    <text evidence="3">The sequence shown here is derived from an EMBL/GenBank/DDBJ whole genome shotgun (WGS) entry which is preliminary data.</text>
</comment>
<gene>
    <name evidence="3" type="ORF">WJX72_008220</name>
</gene>
<keyword evidence="4" id="KW-1185">Reference proteome</keyword>
<feature type="region of interest" description="Disordered" evidence="2">
    <location>
        <begin position="412"/>
        <end position="442"/>
    </location>
</feature>
<reference evidence="3 4" key="1">
    <citation type="journal article" date="2024" name="Nat. Commun.">
        <title>Phylogenomics reveals the evolutionary origins of lichenization in chlorophyte algae.</title>
        <authorList>
            <person name="Puginier C."/>
            <person name="Libourel C."/>
            <person name="Otte J."/>
            <person name="Skaloud P."/>
            <person name="Haon M."/>
            <person name="Grisel S."/>
            <person name="Petersen M."/>
            <person name="Berrin J.G."/>
            <person name="Delaux P.M."/>
            <person name="Dal Grande F."/>
            <person name="Keller J."/>
        </authorList>
    </citation>
    <scope>NUCLEOTIDE SEQUENCE [LARGE SCALE GENOMIC DNA]</scope>
    <source>
        <strain evidence="3 4">SAG 2043</strain>
    </source>
</reference>
<protein>
    <recommendedName>
        <fullName evidence="5">Protein kinase domain-containing protein</fullName>
    </recommendedName>
</protein>
<evidence type="ECO:0000256" key="1">
    <source>
        <dbReference type="SAM" id="Coils"/>
    </source>
</evidence>
<evidence type="ECO:0008006" key="5">
    <source>
        <dbReference type="Google" id="ProtNLM"/>
    </source>
</evidence>
<dbReference type="EMBL" id="JALJOR010000002">
    <property type="protein sequence ID" value="KAK9824166.1"/>
    <property type="molecule type" value="Genomic_DNA"/>
</dbReference>
<dbReference type="AlphaFoldDB" id="A0AAW1QSN4"/>